<evidence type="ECO:0000313" key="2">
    <source>
        <dbReference type="EMBL" id="SBP56772.1"/>
    </source>
</evidence>
<protein>
    <submittedName>
        <fullName evidence="2">Uncharacterized protein</fullName>
    </submittedName>
</protein>
<accession>A0A1A8ANJ8</accession>
<evidence type="ECO:0000256" key="1">
    <source>
        <dbReference type="SAM" id="MobiDB-lite"/>
    </source>
</evidence>
<feature type="non-terminal residue" evidence="2">
    <location>
        <position position="113"/>
    </location>
</feature>
<gene>
    <name evidence="2" type="primary">Nfu_g_1_014955</name>
</gene>
<sequence>SRHLHFFYCLSIGTSPRADRTSISALKPIFIRIRHRSHDQEADHPCVRRSFWAAAVKKSEAQTGKASADHNSTTDYERTDNARNARILPDVRGESPLSFGCFVVDIILARNVL</sequence>
<reference evidence="2" key="2">
    <citation type="submission" date="2016-06" db="EMBL/GenBank/DDBJ databases">
        <title>The genome of a short-lived fish provides insights into sex chromosome evolution and the genetic control of aging.</title>
        <authorList>
            <person name="Reichwald K."/>
            <person name="Felder M."/>
            <person name="Petzold A."/>
            <person name="Koch P."/>
            <person name="Groth M."/>
            <person name="Platzer M."/>
        </authorList>
    </citation>
    <scope>NUCLEOTIDE SEQUENCE</scope>
    <source>
        <tissue evidence="2">Brain</tissue>
    </source>
</reference>
<feature type="non-terminal residue" evidence="2">
    <location>
        <position position="1"/>
    </location>
</feature>
<feature type="region of interest" description="Disordered" evidence="1">
    <location>
        <begin position="60"/>
        <end position="80"/>
    </location>
</feature>
<name>A0A1A8ANJ8_NOTFU</name>
<feature type="compositionally biased region" description="Polar residues" evidence="1">
    <location>
        <begin position="61"/>
        <end position="74"/>
    </location>
</feature>
<reference evidence="2" key="1">
    <citation type="submission" date="2016-05" db="EMBL/GenBank/DDBJ databases">
        <authorList>
            <person name="Lavstsen T."/>
            <person name="Jespersen J.S."/>
        </authorList>
    </citation>
    <scope>NUCLEOTIDE SEQUENCE</scope>
    <source>
        <tissue evidence="2">Brain</tissue>
    </source>
</reference>
<dbReference type="AlphaFoldDB" id="A0A1A8ANJ8"/>
<proteinExistence type="predicted"/>
<organism evidence="2">
    <name type="scientific">Nothobranchius furzeri</name>
    <name type="common">Turquoise killifish</name>
    <dbReference type="NCBI Taxonomy" id="105023"/>
    <lineage>
        <taxon>Eukaryota</taxon>
        <taxon>Metazoa</taxon>
        <taxon>Chordata</taxon>
        <taxon>Craniata</taxon>
        <taxon>Vertebrata</taxon>
        <taxon>Euteleostomi</taxon>
        <taxon>Actinopterygii</taxon>
        <taxon>Neopterygii</taxon>
        <taxon>Teleostei</taxon>
        <taxon>Neoteleostei</taxon>
        <taxon>Acanthomorphata</taxon>
        <taxon>Ovalentaria</taxon>
        <taxon>Atherinomorphae</taxon>
        <taxon>Cyprinodontiformes</taxon>
        <taxon>Nothobranchiidae</taxon>
        <taxon>Nothobranchius</taxon>
    </lineage>
</organism>
<dbReference type="EMBL" id="HADY01018287">
    <property type="protein sequence ID" value="SBP56772.1"/>
    <property type="molecule type" value="Transcribed_RNA"/>
</dbReference>